<accession>A0A7S2U6L2</accession>
<dbReference type="SUPFAM" id="SSF48403">
    <property type="entry name" value="Ankyrin repeat"/>
    <property type="match status" value="1"/>
</dbReference>
<gene>
    <name evidence="5" type="ORF">ASEP1449_LOCUS1538</name>
</gene>
<dbReference type="Pfam" id="PF12796">
    <property type="entry name" value="Ank_2"/>
    <property type="match status" value="1"/>
</dbReference>
<dbReference type="InterPro" id="IPR002110">
    <property type="entry name" value="Ankyrin_rpt"/>
</dbReference>
<proteinExistence type="predicted"/>
<dbReference type="PROSITE" id="PS50297">
    <property type="entry name" value="ANK_REP_REGION"/>
    <property type="match status" value="1"/>
</dbReference>
<dbReference type="Gene3D" id="1.25.40.20">
    <property type="entry name" value="Ankyrin repeat-containing domain"/>
    <property type="match status" value="1"/>
</dbReference>
<organism evidence="5">
    <name type="scientific">Attheya septentrionalis</name>
    <dbReference type="NCBI Taxonomy" id="420275"/>
    <lineage>
        <taxon>Eukaryota</taxon>
        <taxon>Sar</taxon>
        <taxon>Stramenopiles</taxon>
        <taxon>Ochrophyta</taxon>
        <taxon>Bacillariophyta</taxon>
        <taxon>Coscinodiscophyceae</taxon>
        <taxon>Chaetocerotophycidae</taxon>
        <taxon>Chaetocerotales</taxon>
        <taxon>Attheyaceae</taxon>
        <taxon>Attheya</taxon>
    </lineage>
</organism>
<feature type="repeat" description="ANK" evidence="3">
    <location>
        <begin position="424"/>
        <end position="456"/>
    </location>
</feature>
<dbReference type="EMBL" id="HBHQ01002411">
    <property type="protein sequence ID" value="CAD9809715.1"/>
    <property type="molecule type" value="Transcribed_RNA"/>
</dbReference>
<evidence type="ECO:0000256" key="2">
    <source>
        <dbReference type="ARBA" id="ARBA00023043"/>
    </source>
</evidence>
<dbReference type="PROSITE" id="PS50088">
    <property type="entry name" value="ANK_REPEAT"/>
    <property type="match status" value="1"/>
</dbReference>
<dbReference type="InterPro" id="IPR036770">
    <property type="entry name" value="Ankyrin_rpt-contain_sf"/>
</dbReference>
<feature type="chain" id="PRO_5031211959" description="Fe2OG dioxygenase domain-containing protein" evidence="4">
    <location>
        <begin position="24"/>
        <end position="493"/>
    </location>
</feature>
<dbReference type="PANTHER" id="PTHR24171:SF8">
    <property type="entry name" value="BRCA1-ASSOCIATED RING DOMAIN PROTEIN 1"/>
    <property type="match status" value="1"/>
</dbReference>
<evidence type="ECO:0008006" key="6">
    <source>
        <dbReference type="Google" id="ProtNLM"/>
    </source>
</evidence>
<dbReference type="GO" id="GO:0085020">
    <property type="term" value="P:protein K6-linked ubiquitination"/>
    <property type="evidence" value="ECO:0007669"/>
    <property type="project" value="TreeGrafter"/>
</dbReference>
<name>A0A7S2U6L2_9STRA</name>
<evidence type="ECO:0000256" key="3">
    <source>
        <dbReference type="PROSITE-ProRule" id="PRU00023"/>
    </source>
</evidence>
<keyword evidence="4" id="KW-0732">Signal</keyword>
<keyword evidence="2 3" id="KW-0040">ANK repeat</keyword>
<protein>
    <recommendedName>
        <fullName evidence="6">Fe2OG dioxygenase domain-containing protein</fullName>
    </recommendedName>
</protein>
<keyword evidence="1" id="KW-0677">Repeat</keyword>
<dbReference type="GO" id="GO:0004842">
    <property type="term" value="F:ubiquitin-protein transferase activity"/>
    <property type="evidence" value="ECO:0007669"/>
    <property type="project" value="TreeGrafter"/>
</dbReference>
<evidence type="ECO:0000313" key="5">
    <source>
        <dbReference type="EMBL" id="CAD9809715.1"/>
    </source>
</evidence>
<dbReference type="SMART" id="SM00248">
    <property type="entry name" value="ANK"/>
    <property type="match status" value="2"/>
</dbReference>
<evidence type="ECO:0000256" key="4">
    <source>
        <dbReference type="SAM" id="SignalP"/>
    </source>
</evidence>
<dbReference type="AlphaFoldDB" id="A0A7S2U6L2"/>
<reference evidence="5" key="1">
    <citation type="submission" date="2021-01" db="EMBL/GenBank/DDBJ databases">
        <authorList>
            <person name="Corre E."/>
            <person name="Pelletier E."/>
            <person name="Niang G."/>
            <person name="Scheremetjew M."/>
            <person name="Finn R."/>
            <person name="Kale V."/>
            <person name="Holt S."/>
            <person name="Cochrane G."/>
            <person name="Meng A."/>
            <person name="Brown T."/>
            <person name="Cohen L."/>
        </authorList>
    </citation>
    <scope>NUCLEOTIDE SEQUENCE</scope>
    <source>
        <strain evidence="5">CCMP2084</strain>
    </source>
</reference>
<sequence>MMDSKRRPTMTSLLIALMAIVSSSPLIGVVGAIEESSEAAYGVDVSFPIHHFPEISNNYPWLPHNANPESNPVPDEYKDMALQPLGNRREEYNNFLNGCMDHYGKIGHVCRSTEVERVAMSLRQPQAMQNYTDVGFKKLRAPEGLYKMVKEFWDKNKNTQSDENWPKGNTYTNHWVAPTYMVSVEDRSLRGGGSKLKQKLWDAARSVLEEWTGEELEQCSLYGIRVYTEGAMLATHVDRMPLVSSAIINVAQDLDEPWPIEVYGHDGKATNVTMMPGDMVLYESHSVLHGRPFPLKGRFYANIFIHFEPTGHSLRHNAKMKKDNLNPDQRYKEAIARKTVGHEAANHDYYDEDDEDEAMPSYIKEGSTEAMKWKASHRNNNRSEKNMSQTGSTELHALAKLGDVKTLAEVVQKKTHLLNVQDANGWTPLHEASRGGHKEVVELLVKHGAELNLRTNEGLGGTALWTGIEEHGESHPVVDFLRSVGALSIGPEL</sequence>
<dbReference type="PANTHER" id="PTHR24171">
    <property type="entry name" value="ANKYRIN REPEAT DOMAIN-CONTAINING PROTEIN 39-RELATED"/>
    <property type="match status" value="1"/>
</dbReference>
<dbReference type="PRINTS" id="PR01415">
    <property type="entry name" value="ANKYRIN"/>
</dbReference>
<evidence type="ECO:0000256" key="1">
    <source>
        <dbReference type="ARBA" id="ARBA00022737"/>
    </source>
</evidence>
<feature type="signal peptide" evidence="4">
    <location>
        <begin position="1"/>
        <end position="23"/>
    </location>
</feature>